<evidence type="ECO:0008006" key="4">
    <source>
        <dbReference type="Google" id="ProtNLM"/>
    </source>
</evidence>
<dbReference type="eggNOG" id="COG2382">
    <property type="taxonomic scope" value="Bacteria"/>
</dbReference>
<keyword evidence="3" id="KW-1185">Reference proteome</keyword>
<accession>I0KBG7</accession>
<feature type="signal peptide" evidence="1">
    <location>
        <begin position="1"/>
        <end position="18"/>
    </location>
</feature>
<protein>
    <recommendedName>
        <fullName evidence="4">Esterase</fullName>
    </recommendedName>
</protein>
<dbReference type="KEGG" id="fae:FAES_3463"/>
<dbReference type="PATRIC" id="fig|1166018.3.peg.5239"/>
<proteinExistence type="predicted"/>
<name>I0KBG7_9BACT</name>
<dbReference type="PANTHER" id="PTHR48098:SF3">
    <property type="entry name" value="IRON(III) ENTEROBACTIN ESTERASE"/>
    <property type="match status" value="1"/>
</dbReference>
<gene>
    <name evidence="2" type="ORF">FAES_3463</name>
</gene>
<organism evidence="2 3">
    <name type="scientific">Fibrella aestuarina BUZ 2</name>
    <dbReference type="NCBI Taxonomy" id="1166018"/>
    <lineage>
        <taxon>Bacteria</taxon>
        <taxon>Pseudomonadati</taxon>
        <taxon>Bacteroidota</taxon>
        <taxon>Cytophagia</taxon>
        <taxon>Cytophagales</taxon>
        <taxon>Spirosomataceae</taxon>
        <taxon>Fibrella</taxon>
    </lineage>
</organism>
<reference evidence="2 3" key="1">
    <citation type="journal article" date="2012" name="J. Bacteriol.">
        <title>Genome Sequence of Fibrella aestuarina BUZ 2T, a Filamentous Marine Bacterium.</title>
        <authorList>
            <person name="Filippini M."/>
            <person name="Qi W."/>
            <person name="Blom J."/>
            <person name="Goesmann A."/>
            <person name="Smits T.H."/>
            <person name="Bagheri H.C."/>
        </authorList>
    </citation>
    <scope>NUCLEOTIDE SEQUENCE [LARGE SCALE GENOMIC DNA]</scope>
    <source>
        <strain evidence="3">BUZ 2T</strain>
    </source>
</reference>
<dbReference type="HOGENOM" id="CLU_024481_0_0_10"/>
<evidence type="ECO:0000313" key="3">
    <source>
        <dbReference type="Proteomes" id="UP000011058"/>
    </source>
</evidence>
<dbReference type="InterPro" id="IPR029058">
    <property type="entry name" value="AB_hydrolase_fold"/>
</dbReference>
<dbReference type="PANTHER" id="PTHR48098">
    <property type="entry name" value="ENTEROCHELIN ESTERASE-RELATED"/>
    <property type="match status" value="1"/>
</dbReference>
<feature type="chain" id="PRO_5003631274" description="Esterase" evidence="1">
    <location>
        <begin position="19"/>
        <end position="575"/>
    </location>
</feature>
<dbReference type="RefSeq" id="WP_015332569.1">
    <property type="nucleotide sequence ID" value="NC_020054.1"/>
</dbReference>
<evidence type="ECO:0000256" key="1">
    <source>
        <dbReference type="SAM" id="SignalP"/>
    </source>
</evidence>
<dbReference type="Gene3D" id="3.40.50.1820">
    <property type="entry name" value="alpha/beta hydrolase"/>
    <property type="match status" value="1"/>
</dbReference>
<dbReference type="InterPro" id="IPR050583">
    <property type="entry name" value="Mycobacterial_A85_antigen"/>
</dbReference>
<dbReference type="AlphaFoldDB" id="I0KBG7"/>
<dbReference type="OrthoDB" id="9768282at2"/>
<dbReference type="SUPFAM" id="SSF53474">
    <property type="entry name" value="alpha/beta-Hydrolases"/>
    <property type="match status" value="1"/>
</dbReference>
<evidence type="ECO:0000313" key="2">
    <source>
        <dbReference type="EMBL" id="CCH01470.1"/>
    </source>
</evidence>
<sequence length="575" mass="65597">MQRTYTLLLCLFALVAQAQPTFTVSFPASTTTVPLDGRVLLILAKTNTPEPRQQVSDAVETAQLVGLDVDGLKPGQAATLDASAFGYPKRSLRELPPGDYYVQAVLHRYETFRVKNGPNGTRRTVKLPMDRGEGQNWRTAPGNLFSRPQRITIRAGQKQTFPVRLDQVNPPIEAPKDTRFIKHIRIQSPRLTEFWGRPMYLGAHVLLPAGFNEHPEARYPLCLFHGHFPADFDGFSETPPPANMDTTDYTERFNLRGYKKIVAQEAYDFYRKWTSPGFPRMLIVEIQHANPYYDDSYAVNSENLGPYGDAIMYELLPEIERQFRGIGQGWARFTYGGSTGGWEALAAQVFYPDAFNGCFAACPDPIAFDAYTVFNLYKDKNAYYTEGPFRRTPRPSQRNYLGQVKVTMAETNHRELALGTHSRSGDQFDIWEAVYSPAGPDGYPKRIWNKETGVIDSSVAAYWREHFDLLHILRRDWKTLGPKLTGKIHIYCGDMDNFYLNNAVYLMDDFLKTVQNPPAHSTVAYGDRFEHCWNGDPNVPNYISRLRYNTLYIDQIMKRITDSHPPGADLTSWRY</sequence>
<dbReference type="STRING" id="1166018.FAES_3463"/>
<keyword evidence="1" id="KW-0732">Signal</keyword>
<dbReference type="EMBL" id="HE796683">
    <property type="protein sequence ID" value="CCH01470.1"/>
    <property type="molecule type" value="Genomic_DNA"/>
</dbReference>
<dbReference type="Proteomes" id="UP000011058">
    <property type="component" value="Chromosome"/>
</dbReference>